<dbReference type="EMBL" id="BAAAYX010000032">
    <property type="protein sequence ID" value="GAA3719448.1"/>
    <property type="molecule type" value="Genomic_DNA"/>
</dbReference>
<feature type="region of interest" description="Disordered" evidence="1">
    <location>
        <begin position="41"/>
        <end position="67"/>
    </location>
</feature>
<evidence type="ECO:0000313" key="3">
    <source>
        <dbReference type="Proteomes" id="UP001500051"/>
    </source>
</evidence>
<reference evidence="3" key="1">
    <citation type="journal article" date="2019" name="Int. J. Syst. Evol. Microbiol.">
        <title>The Global Catalogue of Microorganisms (GCM) 10K type strain sequencing project: providing services to taxonomists for standard genome sequencing and annotation.</title>
        <authorList>
            <consortium name="The Broad Institute Genomics Platform"/>
            <consortium name="The Broad Institute Genome Sequencing Center for Infectious Disease"/>
            <person name="Wu L."/>
            <person name="Ma J."/>
        </authorList>
    </citation>
    <scope>NUCLEOTIDE SEQUENCE [LARGE SCALE GENOMIC DNA]</scope>
    <source>
        <strain evidence="3">JCM 16548</strain>
    </source>
</reference>
<evidence type="ECO:0000256" key="1">
    <source>
        <dbReference type="SAM" id="MobiDB-lite"/>
    </source>
</evidence>
<name>A0ABP7EIK8_9ACTN</name>
<evidence type="ECO:0000313" key="2">
    <source>
        <dbReference type="EMBL" id="GAA3719448.1"/>
    </source>
</evidence>
<dbReference type="Proteomes" id="UP001500051">
    <property type="component" value="Unassembled WGS sequence"/>
</dbReference>
<organism evidence="2 3">
    <name type="scientific">Microlunatus aurantiacus</name>
    <dbReference type="NCBI Taxonomy" id="446786"/>
    <lineage>
        <taxon>Bacteria</taxon>
        <taxon>Bacillati</taxon>
        <taxon>Actinomycetota</taxon>
        <taxon>Actinomycetes</taxon>
        <taxon>Propionibacteriales</taxon>
        <taxon>Propionibacteriaceae</taxon>
        <taxon>Microlunatus</taxon>
    </lineage>
</organism>
<sequence>MTSERSRPIDDVLVRLGHRLPWLLGSRRDLIAEVRGGLEDAAEAHRRHGLSPDPPIGAVDDRELSAP</sequence>
<keyword evidence="3" id="KW-1185">Reference proteome</keyword>
<accession>A0ABP7EIK8</accession>
<comment type="caution">
    <text evidence="2">The sequence shown here is derived from an EMBL/GenBank/DDBJ whole genome shotgun (WGS) entry which is preliminary data.</text>
</comment>
<gene>
    <name evidence="2" type="ORF">GCM10022204_44460</name>
</gene>
<protein>
    <submittedName>
        <fullName evidence="2">Uncharacterized protein</fullName>
    </submittedName>
</protein>
<proteinExistence type="predicted"/>